<feature type="signal peptide" evidence="3">
    <location>
        <begin position="1"/>
        <end position="40"/>
    </location>
</feature>
<feature type="chain" id="PRO_5039511408" evidence="3">
    <location>
        <begin position="41"/>
        <end position="489"/>
    </location>
</feature>
<comment type="caution">
    <text evidence="4">The sequence shown here is derived from an EMBL/GenBank/DDBJ whole genome shotgun (WGS) entry which is preliminary data.</text>
</comment>
<feature type="transmembrane region" description="Helical" evidence="2">
    <location>
        <begin position="401"/>
        <end position="422"/>
    </location>
</feature>
<feature type="region of interest" description="Disordered" evidence="1">
    <location>
        <begin position="244"/>
        <end position="271"/>
    </location>
</feature>
<evidence type="ECO:0000313" key="4">
    <source>
        <dbReference type="EMBL" id="NYI67551.1"/>
    </source>
</evidence>
<feature type="transmembrane region" description="Helical" evidence="2">
    <location>
        <begin position="280"/>
        <end position="302"/>
    </location>
</feature>
<dbReference type="AlphaFoldDB" id="A0A7Z0IHC0"/>
<keyword evidence="2" id="KW-1133">Transmembrane helix</keyword>
<keyword evidence="2" id="KW-0472">Membrane</keyword>
<dbReference type="EMBL" id="JACBZP010000001">
    <property type="protein sequence ID" value="NYI67551.1"/>
    <property type="molecule type" value="Genomic_DNA"/>
</dbReference>
<keyword evidence="5" id="KW-1185">Reference proteome</keyword>
<reference evidence="4 5" key="1">
    <citation type="submission" date="2020-07" db="EMBL/GenBank/DDBJ databases">
        <title>Sequencing the genomes of 1000 actinobacteria strains.</title>
        <authorList>
            <person name="Klenk H.-P."/>
        </authorList>
    </citation>
    <scope>NUCLEOTIDE SEQUENCE [LARGE SCALE GENOMIC DNA]</scope>
    <source>
        <strain evidence="4 5">DSM 26341</strain>
    </source>
</reference>
<evidence type="ECO:0000313" key="5">
    <source>
        <dbReference type="Proteomes" id="UP000539111"/>
    </source>
</evidence>
<sequence>MLGSGLWRAGGRLILLPLLATIAVCALVLAIISAAFAANAAPAAARPEATAPADARPAPGGPTFEVAVASTDKPVVMADFVKADDASTSFGDMFVQSLRTSPRVSDFASLEHEYSPKAAARRVTSGEAVLAVIVGPEFSSTFRRNMVSALHGGAVRQMPITVVAGPQALADNKLILHEYRKQAIKPTLDYLADEMRIVVKKSGCDVPNTAPGRCISVTDAMLDKFAAPFHTTVRTVDGPAAQSYDYPSMRKQGARGPVHHGAPPAGPATSASPAPAMEPLAVVLVLIVVAALVAATTTAWAVDFRLGRAVFTTGPWRRQNAQMPFPRRKALMVQNAAGVVVGVLSSSVLVGVYLARSGRLGQASVTIQAGNVLVWSFAVLITVALVAFVQALEAVVGTPGWLVSVVAVVGFALPAAGIGALLTGEPAADGAFVRAACGLAGRMDPSAIAETCLPIAVVLLAVAAVSFGTGRAVSGAYDKYVTSSIAPPN</sequence>
<protein>
    <submittedName>
        <fullName evidence="4">Uncharacterized protein</fullName>
    </submittedName>
</protein>
<accession>A0A7Z0IHC0</accession>
<feature type="transmembrane region" description="Helical" evidence="2">
    <location>
        <begin position="367"/>
        <end position="389"/>
    </location>
</feature>
<feature type="transmembrane region" description="Helical" evidence="2">
    <location>
        <begin position="448"/>
        <end position="469"/>
    </location>
</feature>
<keyword evidence="3" id="KW-0732">Signal</keyword>
<evidence type="ECO:0000256" key="1">
    <source>
        <dbReference type="SAM" id="MobiDB-lite"/>
    </source>
</evidence>
<feature type="transmembrane region" description="Helical" evidence="2">
    <location>
        <begin position="336"/>
        <end position="355"/>
    </location>
</feature>
<evidence type="ECO:0000256" key="3">
    <source>
        <dbReference type="SAM" id="SignalP"/>
    </source>
</evidence>
<evidence type="ECO:0000256" key="2">
    <source>
        <dbReference type="SAM" id="Phobius"/>
    </source>
</evidence>
<name>A0A7Z0IHC0_9MICO</name>
<feature type="compositionally biased region" description="Low complexity" evidence="1">
    <location>
        <begin position="254"/>
        <end position="271"/>
    </location>
</feature>
<keyword evidence="2" id="KW-0812">Transmembrane</keyword>
<gene>
    <name evidence="4" type="ORF">BJY26_001857</name>
</gene>
<organism evidence="4 5">
    <name type="scientific">Spelaeicoccus albus</name>
    <dbReference type="NCBI Taxonomy" id="1280376"/>
    <lineage>
        <taxon>Bacteria</taxon>
        <taxon>Bacillati</taxon>
        <taxon>Actinomycetota</taxon>
        <taxon>Actinomycetes</taxon>
        <taxon>Micrococcales</taxon>
        <taxon>Brevibacteriaceae</taxon>
        <taxon>Spelaeicoccus</taxon>
    </lineage>
</organism>
<proteinExistence type="predicted"/>
<dbReference type="Proteomes" id="UP000539111">
    <property type="component" value="Unassembled WGS sequence"/>
</dbReference>